<dbReference type="EMBL" id="JAINUG010000124">
    <property type="protein sequence ID" value="KAJ8394608.1"/>
    <property type="molecule type" value="Genomic_DNA"/>
</dbReference>
<evidence type="ECO:0000256" key="1">
    <source>
        <dbReference type="SAM" id="MobiDB-lite"/>
    </source>
</evidence>
<dbReference type="Proteomes" id="UP001221898">
    <property type="component" value="Unassembled WGS sequence"/>
</dbReference>
<reference evidence="2" key="1">
    <citation type="journal article" date="2023" name="Science">
        <title>Genome structures resolve the early diversification of teleost fishes.</title>
        <authorList>
            <person name="Parey E."/>
            <person name="Louis A."/>
            <person name="Montfort J."/>
            <person name="Bouchez O."/>
            <person name="Roques C."/>
            <person name="Iampietro C."/>
            <person name="Lluch J."/>
            <person name="Castinel A."/>
            <person name="Donnadieu C."/>
            <person name="Desvignes T."/>
            <person name="Floi Bucao C."/>
            <person name="Jouanno E."/>
            <person name="Wen M."/>
            <person name="Mejri S."/>
            <person name="Dirks R."/>
            <person name="Jansen H."/>
            <person name="Henkel C."/>
            <person name="Chen W.J."/>
            <person name="Zahm M."/>
            <person name="Cabau C."/>
            <person name="Klopp C."/>
            <person name="Thompson A.W."/>
            <person name="Robinson-Rechavi M."/>
            <person name="Braasch I."/>
            <person name="Lecointre G."/>
            <person name="Bobe J."/>
            <person name="Postlethwait J.H."/>
            <person name="Berthelot C."/>
            <person name="Roest Crollius H."/>
            <person name="Guiguen Y."/>
        </authorList>
    </citation>
    <scope>NUCLEOTIDE SEQUENCE</scope>
    <source>
        <strain evidence="2">NC1722</strain>
    </source>
</reference>
<organism evidence="2 3">
    <name type="scientific">Aldrovandia affinis</name>
    <dbReference type="NCBI Taxonomy" id="143900"/>
    <lineage>
        <taxon>Eukaryota</taxon>
        <taxon>Metazoa</taxon>
        <taxon>Chordata</taxon>
        <taxon>Craniata</taxon>
        <taxon>Vertebrata</taxon>
        <taxon>Euteleostomi</taxon>
        <taxon>Actinopterygii</taxon>
        <taxon>Neopterygii</taxon>
        <taxon>Teleostei</taxon>
        <taxon>Notacanthiformes</taxon>
        <taxon>Halosauridae</taxon>
        <taxon>Aldrovandia</taxon>
    </lineage>
</organism>
<feature type="compositionally biased region" description="Polar residues" evidence="1">
    <location>
        <begin position="82"/>
        <end position="101"/>
    </location>
</feature>
<proteinExistence type="predicted"/>
<gene>
    <name evidence="2" type="ORF">AAFF_G00044110</name>
</gene>
<name>A0AAD7S2D4_9TELE</name>
<keyword evidence="3" id="KW-1185">Reference proteome</keyword>
<accession>A0AAD7S2D4</accession>
<feature type="region of interest" description="Disordered" evidence="1">
    <location>
        <begin position="79"/>
        <end position="101"/>
    </location>
</feature>
<protein>
    <submittedName>
        <fullName evidence="2">Uncharacterized protein</fullName>
    </submittedName>
</protein>
<evidence type="ECO:0000313" key="2">
    <source>
        <dbReference type="EMBL" id="KAJ8394608.1"/>
    </source>
</evidence>
<evidence type="ECO:0000313" key="3">
    <source>
        <dbReference type="Proteomes" id="UP001221898"/>
    </source>
</evidence>
<dbReference type="AlphaFoldDB" id="A0AAD7S2D4"/>
<sequence length="137" mass="15347">MGLPGPCYDLEASPPDEGTAALMKRAFPTGVRNTRSSSDIRNIPSASRWEAKNSDVKCLTCLDFLRSLNLEAVQPPFETNDLEQGQAVQRSNPPSAGPQTTSFTRYRRLLLVTVLHVTLRYFPQVTRLKTQFLGYRC</sequence>
<comment type="caution">
    <text evidence="2">The sequence shown here is derived from an EMBL/GenBank/DDBJ whole genome shotgun (WGS) entry which is preliminary data.</text>
</comment>